<dbReference type="Proteomes" id="UP000636800">
    <property type="component" value="Chromosome 12"/>
</dbReference>
<dbReference type="OrthoDB" id="67700at2759"/>
<organism evidence="1 2">
    <name type="scientific">Vanilla planifolia</name>
    <name type="common">Vanilla</name>
    <dbReference type="NCBI Taxonomy" id="51239"/>
    <lineage>
        <taxon>Eukaryota</taxon>
        <taxon>Viridiplantae</taxon>
        <taxon>Streptophyta</taxon>
        <taxon>Embryophyta</taxon>
        <taxon>Tracheophyta</taxon>
        <taxon>Spermatophyta</taxon>
        <taxon>Magnoliopsida</taxon>
        <taxon>Liliopsida</taxon>
        <taxon>Asparagales</taxon>
        <taxon>Orchidaceae</taxon>
        <taxon>Vanilloideae</taxon>
        <taxon>Vanilleae</taxon>
        <taxon>Vanilla</taxon>
    </lineage>
</organism>
<gene>
    <name evidence="1" type="ORF">HPP92_022515</name>
</gene>
<comment type="caution">
    <text evidence="1">The sequence shown here is derived from an EMBL/GenBank/DDBJ whole genome shotgun (WGS) entry which is preliminary data.</text>
</comment>
<reference evidence="1 2" key="1">
    <citation type="journal article" date="2020" name="Nat. Food">
        <title>A phased Vanilla planifolia genome enables genetic improvement of flavour and production.</title>
        <authorList>
            <person name="Hasing T."/>
            <person name="Tang H."/>
            <person name="Brym M."/>
            <person name="Khazi F."/>
            <person name="Huang T."/>
            <person name="Chambers A.H."/>
        </authorList>
    </citation>
    <scope>NUCLEOTIDE SEQUENCE [LARGE SCALE GENOMIC DNA]</scope>
    <source>
        <tissue evidence="1">Leaf</tissue>
    </source>
</reference>
<keyword evidence="2" id="KW-1185">Reference proteome</keyword>
<sequence>MVYSRHIGGKPCKDITMLNQKCKDTCLHCTNIALPLTTRELFVLEPQLLGYLILCTSVVSKLVQHSPLNKRIASKSSYSNNEVNHIHSRAKGVSHCLQEYDCSFKFY</sequence>
<accession>A0A835UDL8</accession>
<protein>
    <submittedName>
        <fullName evidence="1">Uncharacterized protein</fullName>
    </submittedName>
</protein>
<name>A0A835UDL8_VANPL</name>
<evidence type="ECO:0000313" key="2">
    <source>
        <dbReference type="Proteomes" id="UP000636800"/>
    </source>
</evidence>
<proteinExistence type="predicted"/>
<dbReference type="AlphaFoldDB" id="A0A835UDL8"/>
<dbReference type="EMBL" id="JADCNL010000012">
    <property type="protein sequence ID" value="KAG0457358.1"/>
    <property type="molecule type" value="Genomic_DNA"/>
</dbReference>
<evidence type="ECO:0000313" key="1">
    <source>
        <dbReference type="EMBL" id="KAG0457358.1"/>
    </source>
</evidence>